<evidence type="ECO:0000313" key="4">
    <source>
        <dbReference type="EMBL" id="MCP2258519.1"/>
    </source>
</evidence>
<organism evidence="4 5">
    <name type="scientific">Streptoalloteichus tenebrarius (strain ATCC 17920 / DSM 40477 / JCM 4838 / CBS 697.72 / NBRC 16177 / NCIMB 11028 / NRRL B-12390 / A12253. 1 / ISP 5477)</name>
    <name type="common">Streptomyces tenebrarius</name>
    <dbReference type="NCBI Taxonomy" id="1933"/>
    <lineage>
        <taxon>Bacteria</taxon>
        <taxon>Bacillati</taxon>
        <taxon>Actinomycetota</taxon>
        <taxon>Actinomycetes</taxon>
        <taxon>Pseudonocardiales</taxon>
        <taxon>Pseudonocardiaceae</taxon>
        <taxon>Streptoalloteichus</taxon>
    </lineage>
</organism>
<dbReference type="InterPro" id="IPR002563">
    <property type="entry name" value="Flavin_Rdtase-like_dom"/>
</dbReference>
<dbReference type="Gene3D" id="2.30.110.10">
    <property type="entry name" value="Electron Transport, Fmn-binding Protein, Chain A"/>
    <property type="match status" value="1"/>
</dbReference>
<feature type="domain" description="Flavin reductase like" evidence="3">
    <location>
        <begin position="34"/>
        <end position="179"/>
    </location>
</feature>
<dbReference type="SMART" id="SM00903">
    <property type="entry name" value="Flavin_Reduct"/>
    <property type="match status" value="1"/>
</dbReference>
<comment type="caution">
    <text evidence="4">The sequence shown here is derived from an EMBL/GenBank/DDBJ whole genome shotgun (WGS) entry which is preliminary data.</text>
</comment>
<dbReference type="PANTHER" id="PTHR30466">
    <property type="entry name" value="FLAVIN REDUCTASE"/>
    <property type="match status" value="1"/>
</dbReference>
<feature type="region of interest" description="Disordered" evidence="2">
    <location>
        <begin position="1"/>
        <end position="21"/>
    </location>
</feature>
<keyword evidence="5" id="KW-1185">Reference proteome</keyword>
<accession>A0ABT1HSN1</accession>
<keyword evidence="1" id="KW-0560">Oxidoreductase</keyword>
<dbReference type="SUPFAM" id="SSF50475">
    <property type="entry name" value="FMN-binding split barrel"/>
    <property type="match status" value="1"/>
</dbReference>
<evidence type="ECO:0000256" key="1">
    <source>
        <dbReference type="ARBA" id="ARBA00023002"/>
    </source>
</evidence>
<dbReference type="RefSeq" id="WP_253669442.1">
    <property type="nucleotide sequence ID" value="NZ_JAMTCP010000009.1"/>
</dbReference>
<evidence type="ECO:0000256" key="2">
    <source>
        <dbReference type="SAM" id="MobiDB-lite"/>
    </source>
</evidence>
<dbReference type="InterPro" id="IPR012349">
    <property type="entry name" value="Split_barrel_FMN-bd"/>
</dbReference>
<protein>
    <submittedName>
        <fullName evidence="4">NADH-FMN oxidoreductase RutF, flavin reductase (DIM6/NTAB) family</fullName>
    </submittedName>
</protein>
<dbReference type="EMBL" id="JAMTCP010000009">
    <property type="protein sequence ID" value="MCP2258519.1"/>
    <property type="molecule type" value="Genomic_DNA"/>
</dbReference>
<evidence type="ECO:0000259" key="3">
    <source>
        <dbReference type="SMART" id="SM00903"/>
    </source>
</evidence>
<dbReference type="Proteomes" id="UP001205311">
    <property type="component" value="Unassembled WGS sequence"/>
</dbReference>
<sequence>MGVVSRRSRPSDPEALPASARPATVAVDAFRRMMSAFPTGVAVVTTTDENGRPRGLTCTSLSSITLSPPTLMVSLLSTSGTLRAARGRGGFAVNLLHSRGRRAAEVFSSPVPDRFAEVGWRPVGDSGLPWLARDAFAVAECRVAGSVEVGDHTLVLGEVVRVLQTADVPLLYGLRSFSSWLSGSAPPPPSDALGPDHRG</sequence>
<dbReference type="Pfam" id="PF01613">
    <property type="entry name" value="Flavin_Reduct"/>
    <property type="match status" value="1"/>
</dbReference>
<name>A0ABT1HSN1_STRSD</name>
<proteinExistence type="predicted"/>
<gene>
    <name evidence="4" type="ORF">LX15_002217</name>
</gene>
<dbReference type="InterPro" id="IPR050268">
    <property type="entry name" value="NADH-dep_flavin_reductase"/>
</dbReference>
<reference evidence="4 5" key="1">
    <citation type="submission" date="2022-06" db="EMBL/GenBank/DDBJ databases">
        <title>Genomic Encyclopedia of Archaeal and Bacterial Type Strains, Phase II (KMG-II): from individual species to whole genera.</title>
        <authorList>
            <person name="Goeker M."/>
        </authorList>
    </citation>
    <scope>NUCLEOTIDE SEQUENCE [LARGE SCALE GENOMIC DNA]</scope>
    <source>
        <strain evidence="4 5">DSM 40477</strain>
    </source>
</reference>
<evidence type="ECO:0000313" key="5">
    <source>
        <dbReference type="Proteomes" id="UP001205311"/>
    </source>
</evidence>
<dbReference type="PANTHER" id="PTHR30466:SF1">
    <property type="entry name" value="FMN REDUCTASE (NADH) RUTF"/>
    <property type="match status" value="1"/>
</dbReference>